<dbReference type="GO" id="GO:0015914">
    <property type="term" value="P:phospholipid transport"/>
    <property type="evidence" value="ECO:0007669"/>
    <property type="project" value="EnsemblFungi"/>
</dbReference>
<protein>
    <recommendedName>
        <fullName evidence="3 7">ER membrane protein complex subunit 3</fullName>
    </recommendedName>
</protein>
<dbReference type="AlphaFoldDB" id="G3AV34"/>
<evidence type="ECO:0000256" key="3">
    <source>
        <dbReference type="ARBA" id="ARBA00020822"/>
    </source>
</evidence>
<dbReference type="Proteomes" id="UP000000709">
    <property type="component" value="Unassembled WGS sequence"/>
</dbReference>
<evidence type="ECO:0000256" key="1">
    <source>
        <dbReference type="ARBA" id="ARBA00004141"/>
    </source>
</evidence>
<dbReference type="STRING" id="619300.G3AV34"/>
<comment type="function">
    <text evidence="7">The EMC seems to be required for efficient folding of proteins in the endoplasmic reticulum (ER).</text>
</comment>
<dbReference type="eggNOG" id="KOG3188">
    <property type="taxonomic scope" value="Eukaryota"/>
</dbReference>
<dbReference type="KEGG" id="spaa:SPAPADRAFT_52938"/>
<keyword evidence="10" id="KW-1185">Reference proteome</keyword>
<dbReference type="GO" id="GO:0045050">
    <property type="term" value="P:protein insertion into ER membrane by stop-transfer membrane-anchor sequence"/>
    <property type="evidence" value="ECO:0007669"/>
    <property type="project" value="EnsemblFungi"/>
</dbReference>
<reference evidence="9 10" key="1">
    <citation type="journal article" date="2011" name="Proc. Natl. Acad. Sci. U.S.A.">
        <title>Comparative genomics of xylose-fermenting fungi for enhanced biofuel production.</title>
        <authorList>
            <person name="Wohlbach D.J."/>
            <person name="Kuo A."/>
            <person name="Sato T.K."/>
            <person name="Potts K.M."/>
            <person name="Salamov A.A."/>
            <person name="LaButti K.M."/>
            <person name="Sun H."/>
            <person name="Clum A."/>
            <person name="Pangilinan J.L."/>
            <person name="Lindquist E.A."/>
            <person name="Lucas S."/>
            <person name="Lapidus A."/>
            <person name="Jin M."/>
            <person name="Gunawan C."/>
            <person name="Balan V."/>
            <person name="Dale B.E."/>
            <person name="Jeffries T.W."/>
            <person name="Zinkel R."/>
            <person name="Barry K.W."/>
            <person name="Grigoriev I.V."/>
            <person name="Gasch A.P."/>
        </authorList>
    </citation>
    <scope>NUCLEOTIDE SEQUENCE [LARGE SCALE GENOMIC DNA]</scope>
    <source>
        <strain evidence="10">NRRL Y-27907 / 11-Y1</strain>
    </source>
</reference>
<dbReference type="FunCoup" id="G3AV34">
    <property type="interactions" value="437"/>
</dbReference>
<name>G3AV34_SPAPN</name>
<evidence type="ECO:0000313" key="9">
    <source>
        <dbReference type="EMBL" id="EGW30108.1"/>
    </source>
</evidence>
<dbReference type="GO" id="GO:0051087">
    <property type="term" value="F:protein-folding chaperone binding"/>
    <property type="evidence" value="ECO:0007669"/>
    <property type="project" value="EnsemblFungi"/>
</dbReference>
<evidence type="ECO:0000256" key="6">
    <source>
        <dbReference type="ARBA" id="ARBA00023136"/>
    </source>
</evidence>
<proteinExistence type="inferred from homology"/>
<dbReference type="GO" id="GO:0032977">
    <property type="term" value="F:membrane insertase activity"/>
    <property type="evidence" value="ECO:0007669"/>
    <property type="project" value="EnsemblFungi"/>
</dbReference>
<dbReference type="PIRSF" id="PIRSF010045">
    <property type="entry name" value="DUF850_TM_euk"/>
    <property type="match status" value="1"/>
</dbReference>
<dbReference type="SMART" id="SM01415">
    <property type="entry name" value="DUF106"/>
    <property type="match status" value="1"/>
</dbReference>
<feature type="transmembrane region" description="Helical" evidence="8">
    <location>
        <begin position="126"/>
        <end position="153"/>
    </location>
</feature>
<keyword evidence="6 8" id="KW-0472">Membrane</keyword>
<evidence type="ECO:0000313" key="10">
    <source>
        <dbReference type="Proteomes" id="UP000000709"/>
    </source>
</evidence>
<evidence type="ECO:0000256" key="8">
    <source>
        <dbReference type="SAM" id="Phobius"/>
    </source>
</evidence>
<dbReference type="Pfam" id="PF01956">
    <property type="entry name" value="EMC3_TMCO1"/>
    <property type="match status" value="1"/>
</dbReference>
<evidence type="ECO:0000256" key="4">
    <source>
        <dbReference type="ARBA" id="ARBA00022692"/>
    </source>
</evidence>
<comment type="similarity">
    <text evidence="2 7">Belongs to the EMC3 family.</text>
</comment>
<dbReference type="PANTHER" id="PTHR13116:SF5">
    <property type="entry name" value="ER MEMBRANE PROTEIN COMPLEX SUBUNIT 3"/>
    <property type="match status" value="1"/>
</dbReference>
<feature type="transmembrane region" description="Helical" evidence="8">
    <location>
        <begin position="173"/>
        <end position="190"/>
    </location>
</feature>
<dbReference type="GeneID" id="18871738"/>
<dbReference type="PANTHER" id="PTHR13116">
    <property type="entry name" value="ER MEMBRANE PROTEIN COMPLEX SUBUNIT 3"/>
    <property type="match status" value="1"/>
</dbReference>
<accession>G3AV34</accession>
<evidence type="ECO:0000256" key="2">
    <source>
        <dbReference type="ARBA" id="ARBA00005376"/>
    </source>
</evidence>
<dbReference type="OMA" id="KDMDPRW"/>
<dbReference type="InterPro" id="IPR002809">
    <property type="entry name" value="EMC3/TMCO1"/>
</dbReference>
<dbReference type="RefSeq" id="XP_007377874.1">
    <property type="nucleotide sequence ID" value="XM_007377812.1"/>
</dbReference>
<evidence type="ECO:0000256" key="5">
    <source>
        <dbReference type="ARBA" id="ARBA00022989"/>
    </source>
</evidence>
<dbReference type="GO" id="GO:0072546">
    <property type="term" value="C:EMC complex"/>
    <property type="evidence" value="ECO:0007669"/>
    <property type="project" value="EnsemblFungi"/>
</dbReference>
<organism evidence="10">
    <name type="scientific">Spathaspora passalidarum (strain NRRL Y-27907 / 11-Y1)</name>
    <dbReference type="NCBI Taxonomy" id="619300"/>
    <lineage>
        <taxon>Eukaryota</taxon>
        <taxon>Fungi</taxon>
        <taxon>Dikarya</taxon>
        <taxon>Ascomycota</taxon>
        <taxon>Saccharomycotina</taxon>
        <taxon>Pichiomycetes</taxon>
        <taxon>Debaryomycetaceae</taxon>
        <taxon>Spathaspora</taxon>
    </lineage>
</organism>
<comment type="subcellular location">
    <subcellularLocation>
        <location evidence="1">Membrane</location>
        <topology evidence="1">Multi-pass membrane protein</topology>
    </subcellularLocation>
</comment>
<keyword evidence="4 8" id="KW-0812">Transmembrane</keyword>
<evidence type="ECO:0000256" key="7">
    <source>
        <dbReference type="PIRNR" id="PIRNR010045"/>
    </source>
</evidence>
<sequence>MTTSDLVLDPQLKYWVLLPISIAMVLVGLIRNNITTLLQPSPKLQPYKQERERHFLDRAKSFTAHNHILTPEEFATRKQYLLAKLTSNDFLAVSPEEATTKQQDPLAQLTDPKNNEMMMNMALSSILNYIPQTVIMTWVNTFFSGFIIMKLPFPLTDGFKSMLQNGIATPDLNVSYVSAISWYFVNLLGLRPVYSLLACQEEADSIQQQQQQQQPMNIAGPGAPKMDKVFKAEAENIQILTHESIYTGVLQRVLERNGL</sequence>
<keyword evidence="5 8" id="KW-1133">Transmembrane helix</keyword>
<gene>
    <name evidence="9" type="ORF">SPAPADRAFT_52938</name>
</gene>
<dbReference type="GO" id="GO:0034975">
    <property type="term" value="P:protein folding in endoplasmic reticulum"/>
    <property type="evidence" value="ECO:0007669"/>
    <property type="project" value="TreeGrafter"/>
</dbReference>
<dbReference type="InParanoid" id="G3AV34"/>
<dbReference type="GO" id="GO:0006644">
    <property type="term" value="P:phospholipid metabolic process"/>
    <property type="evidence" value="ECO:0007669"/>
    <property type="project" value="EnsemblFungi"/>
</dbReference>
<dbReference type="InterPro" id="IPR008568">
    <property type="entry name" value="EMC3"/>
</dbReference>
<feature type="transmembrane region" description="Helical" evidence="8">
    <location>
        <begin position="12"/>
        <end position="30"/>
    </location>
</feature>
<dbReference type="HOGENOM" id="CLU_060791_0_0_1"/>
<dbReference type="EMBL" id="GL996506">
    <property type="protein sequence ID" value="EGW30108.1"/>
    <property type="molecule type" value="Genomic_DNA"/>
</dbReference>
<dbReference type="OrthoDB" id="6745403at2759"/>